<feature type="domain" description="ABC transporter" evidence="5">
    <location>
        <begin position="45"/>
        <end position="581"/>
    </location>
</feature>
<dbReference type="InterPro" id="IPR003593">
    <property type="entry name" value="AAA+_ATPase"/>
</dbReference>
<dbReference type="PATRIC" id="fig|1188235.3.peg.82"/>
<dbReference type="InterPro" id="IPR017871">
    <property type="entry name" value="ABC_transporter-like_CS"/>
</dbReference>
<keyword evidence="1" id="KW-0813">Transport</keyword>
<feature type="coiled-coil region" evidence="4">
    <location>
        <begin position="357"/>
        <end position="387"/>
    </location>
</feature>
<keyword evidence="2" id="KW-0547">Nucleotide-binding</keyword>
<dbReference type="InterPro" id="IPR003439">
    <property type="entry name" value="ABC_transporter-like_ATP-bd"/>
</dbReference>
<dbReference type="GO" id="GO:0022857">
    <property type="term" value="F:transmembrane transporter activity"/>
    <property type="evidence" value="ECO:0007669"/>
    <property type="project" value="InterPro"/>
</dbReference>
<dbReference type="STRING" id="1188235.MBVG_0770"/>
<dbReference type="InterPro" id="IPR012340">
    <property type="entry name" value="NA-bd_OB-fold"/>
</dbReference>
<comment type="caution">
    <text evidence="6">The sequence shown here is derived from an EMBL/GenBank/DDBJ whole genome shotgun (WGS) entry which is preliminary data.</text>
</comment>
<keyword evidence="7" id="KW-1185">Reference proteome</keyword>
<accession>N9V4H4</accession>
<evidence type="ECO:0000313" key="6">
    <source>
        <dbReference type="EMBL" id="ENY70207.1"/>
    </source>
</evidence>
<sequence length="705" mass="80452">MRIIKELFKKINTKLTKYTEEDYAEYQKILNSVIAQQEDKDLPAIELKNVYIDFGETLAVDDVSFKIPEGSLVTLLGPSGSGKTTALNAISGLLTISSGKVRFYGKNVTTLTPQKRKIGFVFQNYALYPHMSVYANIAFPLKNDPEWQNGIITKRIIAQTKINNMYLAKLGASESERDEYLKNVINTRATLNELERLYSRAISKRRSELSSAQSNYKLALNKYNAQTTILAKNVLERFDQLKEEYKKIVSNIKYEKGIEKANGIVKEVKELTILPEINESGLLKFVRPSVQAETKEQKWELMHAELSKLLAKYDALIAKVSQLEKLDYCQKDSILLAKLERKLLRNQTICKHGIKLIEIEQKNVDKLAQLKQELRTAEQNIKTISKDAVKRAARNLKIVPIIMQKEHARLEAELDAKYKFKQAMEEDKKQRNFNFTKEERDEITEISKDIISIAKAMHRDVLEVAKRVNILPILQKKPTRLSGGQQQRVSIARAIVKKPKILLMDEPLSNLDAKLRINTRQWIREIQQSLGITTVFVTHDQEEAMSISDIIVCMSVAKVQQMGTPMELYNKPANQFVARFLGMPEMGLMPGKYENGTLEIMGVKIEGITLEDRDSAEVNVGVRAEDFEIITASNKKAQFKGTVVTTEQFGKESKLIVKLNDDTKLNFLISNKYDFKVGDVIKFNVPTNRLHIFDAVSENRIEYTC</sequence>
<dbReference type="Pfam" id="PF00005">
    <property type="entry name" value="ABC_tran"/>
    <property type="match status" value="2"/>
</dbReference>
<dbReference type="PROSITE" id="PS50893">
    <property type="entry name" value="ABC_TRANSPORTER_2"/>
    <property type="match status" value="1"/>
</dbReference>
<gene>
    <name evidence="6" type="ORF">MBVG_0770</name>
</gene>
<dbReference type="SUPFAM" id="SSF52540">
    <property type="entry name" value="P-loop containing nucleoside triphosphate hydrolases"/>
    <property type="match status" value="1"/>
</dbReference>
<dbReference type="Gene3D" id="2.40.50.140">
    <property type="entry name" value="Nucleic acid-binding proteins"/>
    <property type="match status" value="1"/>
</dbReference>
<dbReference type="RefSeq" id="WP_004418945.1">
    <property type="nucleotide sequence ID" value="NZ_AORH01000008.1"/>
</dbReference>
<dbReference type="PROSITE" id="PS00211">
    <property type="entry name" value="ABC_TRANSPORTER_1"/>
    <property type="match status" value="1"/>
</dbReference>
<dbReference type="eggNOG" id="COG3842">
    <property type="taxonomic scope" value="Bacteria"/>
</dbReference>
<evidence type="ECO:0000256" key="3">
    <source>
        <dbReference type="ARBA" id="ARBA00022840"/>
    </source>
</evidence>
<dbReference type="GO" id="GO:0016887">
    <property type="term" value="F:ATP hydrolysis activity"/>
    <property type="evidence" value="ECO:0007669"/>
    <property type="project" value="InterPro"/>
</dbReference>
<reference evidence="6 7" key="1">
    <citation type="journal article" date="2013" name="Genome Announc.">
        <title>Draft Genome Sequences of Mycoplasma alkalescens, Mycoplasma arginini, and Mycoplasma bovigenitalium, Three Species with Equivocal Pathogenic Status for Cattle.</title>
        <authorList>
            <person name="Manso-Silvan L."/>
            <person name="Tardy F."/>
            <person name="Baranowski E."/>
            <person name="Barre A."/>
            <person name="Blanchard A."/>
            <person name="Breton M."/>
            <person name="Couture C."/>
            <person name="Citti C."/>
            <person name="Dordet-Frisoni E."/>
            <person name="Dupuy V."/>
            <person name="Gaurivaud P."/>
            <person name="Jacob D."/>
            <person name="Lemaitre C."/>
            <person name="Nikolski M."/>
            <person name="Nouvel L.X."/>
            <person name="Poumarat F."/>
            <person name="Thebault P."/>
            <person name="Theil S."/>
            <person name="Thiaucourt F."/>
            <person name="Sirand-Pugnet P."/>
        </authorList>
    </citation>
    <scope>NUCLEOTIDE SEQUENCE [LARGE SCALE GENOMIC DNA]</scope>
    <source>
        <strain evidence="6 7">51080</strain>
    </source>
</reference>
<dbReference type="InterPro" id="IPR027417">
    <property type="entry name" value="P-loop_NTPase"/>
</dbReference>
<organism evidence="6 7">
    <name type="scientific">Mycoplasmopsis bovigenitalium 51080</name>
    <dbReference type="NCBI Taxonomy" id="1188235"/>
    <lineage>
        <taxon>Bacteria</taxon>
        <taxon>Bacillati</taxon>
        <taxon>Mycoplasmatota</taxon>
        <taxon>Mycoplasmoidales</taxon>
        <taxon>Metamycoplasmataceae</taxon>
        <taxon>Mycoplasmopsis</taxon>
    </lineage>
</organism>
<dbReference type="GO" id="GO:0005524">
    <property type="term" value="F:ATP binding"/>
    <property type="evidence" value="ECO:0007669"/>
    <property type="project" value="UniProtKB-KW"/>
</dbReference>
<evidence type="ECO:0000256" key="2">
    <source>
        <dbReference type="ARBA" id="ARBA00022741"/>
    </source>
</evidence>
<dbReference type="OrthoDB" id="9784450at2"/>
<proteinExistence type="predicted"/>
<dbReference type="Gene3D" id="2.40.50.100">
    <property type="match status" value="1"/>
</dbReference>
<name>N9V4H4_9BACT</name>
<protein>
    <submittedName>
        <fullName evidence="6">ABC transporter ATP-binding protein</fullName>
    </submittedName>
</protein>
<dbReference type="AlphaFoldDB" id="N9V4H4"/>
<dbReference type="SMART" id="SM00382">
    <property type="entry name" value="AAA"/>
    <property type="match status" value="1"/>
</dbReference>
<dbReference type="Pfam" id="PF08402">
    <property type="entry name" value="TOBE_2"/>
    <property type="match status" value="1"/>
</dbReference>
<dbReference type="PANTHER" id="PTHR43875:SF1">
    <property type="entry name" value="OSMOPROTECTIVE COMPOUNDS UPTAKE ATP-BINDING PROTEIN GGTA"/>
    <property type="match status" value="1"/>
</dbReference>
<dbReference type="Gene3D" id="3.40.50.300">
    <property type="entry name" value="P-loop containing nucleotide triphosphate hydrolases"/>
    <property type="match status" value="2"/>
</dbReference>
<dbReference type="PANTHER" id="PTHR43875">
    <property type="entry name" value="MALTODEXTRIN IMPORT ATP-BINDING PROTEIN MSMX"/>
    <property type="match status" value="1"/>
</dbReference>
<evidence type="ECO:0000256" key="4">
    <source>
        <dbReference type="SAM" id="Coils"/>
    </source>
</evidence>
<dbReference type="InterPro" id="IPR013611">
    <property type="entry name" value="Transp-assoc_OB_typ2"/>
</dbReference>
<dbReference type="Proteomes" id="UP000013220">
    <property type="component" value="Unassembled WGS sequence"/>
</dbReference>
<evidence type="ECO:0000256" key="1">
    <source>
        <dbReference type="ARBA" id="ARBA00022448"/>
    </source>
</evidence>
<keyword evidence="4" id="KW-0175">Coiled coil</keyword>
<dbReference type="EMBL" id="AORH01000008">
    <property type="protein sequence ID" value="ENY70207.1"/>
    <property type="molecule type" value="Genomic_DNA"/>
</dbReference>
<evidence type="ECO:0000259" key="5">
    <source>
        <dbReference type="PROSITE" id="PS50893"/>
    </source>
</evidence>
<keyword evidence="3 6" id="KW-0067">ATP-binding</keyword>
<evidence type="ECO:0000313" key="7">
    <source>
        <dbReference type="Proteomes" id="UP000013220"/>
    </source>
</evidence>
<dbReference type="InterPro" id="IPR047641">
    <property type="entry name" value="ABC_transpr_MalK/UgpC-like"/>
</dbReference>
<dbReference type="SUPFAM" id="SSF50331">
    <property type="entry name" value="MOP-like"/>
    <property type="match status" value="1"/>
</dbReference>
<dbReference type="InterPro" id="IPR008995">
    <property type="entry name" value="Mo/tungstate-bd_C_term_dom"/>
</dbReference>
<dbReference type="GO" id="GO:0055052">
    <property type="term" value="C:ATP-binding cassette (ABC) transporter complex, substrate-binding subunit-containing"/>
    <property type="evidence" value="ECO:0007669"/>
    <property type="project" value="TreeGrafter"/>
</dbReference>